<reference evidence="1" key="1">
    <citation type="submission" date="2017-10" db="EMBL/GenBank/DDBJ databases">
        <title>Genome sequence of cellulolytic Lachnospiraceae bacterium XHS1971 isolated from hotspring sediment.</title>
        <authorList>
            <person name="Vasudevan G."/>
            <person name="Joshi A.J."/>
            <person name="Hivarkar S."/>
            <person name="Lanjekar V.B."/>
            <person name="Dhakephalkar P.K."/>
            <person name="Dagar S."/>
        </authorList>
    </citation>
    <scope>NUCLEOTIDE SEQUENCE</scope>
    <source>
        <strain evidence="1">XHS1971</strain>
    </source>
</reference>
<organism evidence="1 2">
    <name type="scientific">Sporanaerobium hydrogeniformans</name>
    <dbReference type="NCBI Taxonomy" id="3072179"/>
    <lineage>
        <taxon>Bacteria</taxon>
        <taxon>Bacillati</taxon>
        <taxon>Bacillota</taxon>
        <taxon>Clostridia</taxon>
        <taxon>Lachnospirales</taxon>
        <taxon>Lachnospiraceae</taxon>
        <taxon>Sporanaerobium</taxon>
    </lineage>
</organism>
<proteinExistence type="predicted"/>
<accession>A0AC61D9I0</accession>
<keyword evidence="2" id="KW-1185">Reference proteome</keyword>
<gene>
    <name evidence="1" type="ORF">CS063_13090</name>
</gene>
<sequence>MSVYLLVSAVIIIACVVFNKVSSKLGIPMLLLFILLGMFFGSDGIIKIPFDNFNFAEQICSVALIFIMFYGGFGTKWSEARPVATKAVLLSTLGVVLTAGITGLFCYFVLKIELLESLLIGSVISSTDAASVFSILRSKNLNMKYNTASLLEVESGSNDPFSYMLTITLLSLMSGSVSGEKIAYMLFAQIVYGIGIGVITAYMAIRILKRFNFATEGFDTIFIFALVLFSYAAPTLLGGNGFLSTYIFGIILGNKPLRNKKSLVHFFDGVTGLMQMVVFFLLGLLSFPSELPKVVVPALIIALFLTFVARPLAIGLLLAPFRCKLNQQILVALAGLRGAASIVFAIMAMTSPAYTRNDVFHIVFCIVLFSILLQGSLLPYLAKKLNMIDEESNVLKTFNDYIEEVPVQFIQLTIKQNHLWAGKVIRDIQLPPDTLIVQLIRGEERITPDGNTVLCAGDVLVLSAKSPETIDNFYLTELSLIDGHEWIGKNVSSIKLEPSKLVVMIQREGEIIIPNGNTTLKLNDKLVINQYV</sequence>
<evidence type="ECO:0000313" key="1">
    <source>
        <dbReference type="EMBL" id="PHV69914.1"/>
    </source>
</evidence>
<name>A0AC61D9I0_9FIRM</name>
<dbReference type="EMBL" id="PEDL01000016">
    <property type="protein sequence ID" value="PHV69914.1"/>
    <property type="molecule type" value="Genomic_DNA"/>
</dbReference>
<evidence type="ECO:0000313" key="2">
    <source>
        <dbReference type="Proteomes" id="UP000224460"/>
    </source>
</evidence>
<dbReference type="Proteomes" id="UP000224460">
    <property type="component" value="Unassembled WGS sequence"/>
</dbReference>
<comment type="caution">
    <text evidence="1">The sequence shown here is derived from an EMBL/GenBank/DDBJ whole genome shotgun (WGS) entry which is preliminary data.</text>
</comment>
<protein>
    <submittedName>
        <fullName evidence="1">Potassium/proton antiporter</fullName>
    </submittedName>
</protein>